<keyword evidence="3" id="KW-1185">Reference proteome</keyword>
<name>A0A6N8HIF1_9FLAO</name>
<accession>A0A6N8HIF1</accession>
<sequence>MKKLILICLVAGTQFCIAGEKENENKTSENSKKETNPVMCYTRRAASGTYGQANYNSVTVTRFATSDISYQDAQARACVLADASAEKALSISQSTNESLTIGG</sequence>
<evidence type="ECO:0000313" key="3">
    <source>
        <dbReference type="Proteomes" id="UP000433945"/>
    </source>
</evidence>
<organism evidence="2 3">
    <name type="scientific">Flavobacterium rakeshii</name>
    <dbReference type="NCBI Taxonomy" id="1038845"/>
    <lineage>
        <taxon>Bacteria</taxon>
        <taxon>Pseudomonadati</taxon>
        <taxon>Bacteroidota</taxon>
        <taxon>Flavobacteriia</taxon>
        <taxon>Flavobacteriales</taxon>
        <taxon>Flavobacteriaceae</taxon>
        <taxon>Flavobacterium</taxon>
    </lineage>
</organism>
<keyword evidence="1" id="KW-0732">Signal</keyword>
<dbReference type="EMBL" id="WOWP01000063">
    <property type="protein sequence ID" value="MUV05443.1"/>
    <property type="molecule type" value="Genomic_DNA"/>
</dbReference>
<dbReference type="OrthoDB" id="9891878at2"/>
<dbReference type="Proteomes" id="UP000433945">
    <property type="component" value="Unassembled WGS sequence"/>
</dbReference>
<comment type="caution">
    <text evidence="2">The sequence shown here is derived from an EMBL/GenBank/DDBJ whole genome shotgun (WGS) entry which is preliminary data.</text>
</comment>
<evidence type="ECO:0000313" key="2">
    <source>
        <dbReference type="EMBL" id="MUV05443.1"/>
    </source>
</evidence>
<protein>
    <submittedName>
        <fullName evidence="2">Uncharacterized protein</fullName>
    </submittedName>
</protein>
<reference evidence="2 3" key="1">
    <citation type="submission" date="2019-12" db="EMBL/GenBank/DDBJ databases">
        <authorList>
            <person name="Sun J.-Q."/>
        </authorList>
    </citation>
    <scope>NUCLEOTIDE SEQUENCE [LARGE SCALE GENOMIC DNA]</scope>
    <source>
        <strain evidence="2 3">JCM 17928</strain>
    </source>
</reference>
<feature type="chain" id="PRO_5026907592" evidence="1">
    <location>
        <begin position="19"/>
        <end position="103"/>
    </location>
</feature>
<gene>
    <name evidence="2" type="ORF">GN157_17150</name>
</gene>
<feature type="signal peptide" evidence="1">
    <location>
        <begin position="1"/>
        <end position="18"/>
    </location>
</feature>
<proteinExistence type="predicted"/>
<dbReference type="AlphaFoldDB" id="A0A6N8HIF1"/>
<dbReference type="RefSeq" id="WP_157484701.1">
    <property type="nucleotide sequence ID" value="NZ_WOWP01000063.1"/>
</dbReference>
<evidence type="ECO:0000256" key="1">
    <source>
        <dbReference type="SAM" id="SignalP"/>
    </source>
</evidence>